<protein>
    <recommendedName>
        <fullName evidence="3">VWFD domain-containing protein</fullName>
    </recommendedName>
</protein>
<dbReference type="InterPro" id="IPR058727">
    <property type="entry name" value="Helical_Vwde"/>
</dbReference>
<dbReference type="Pfam" id="PF26129">
    <property type="entry name" value="Vwde"/>
    <property type="match status" value="1"/>
</dbReference>
<dbReference type="AlphaFoldDB" id="A0A8C2UWP0"/>
<dbReference type="Ensembl" id="ENSCLAT00000005451.1">
    <property type="protein sequence ID" value="ENSCLAP00000005355.1"/>
    <property type="gene ID" value="ENSCLAG00000003804.1"/>
</dbReference>
<dbReference type="Pfam" id="PF25776">
    <property type="entry name" value="Ig_VWDE"/>
    <property type="match status" value="1"/>
</dbReference>
<dbReference type="Gene3D" id="2.60.120.260">
    <property type="entry name" value="Galactose-binding domain-like"/>
    <property type="match status" value="1"/>
</dbReference>
<dbReference type="GO" id="GO:0009986">
    <property type="term" value="C:cell surface"/>
    <property type="evidence" value="ECO:0007669"/>
    <property type="project" value="TreeGrafter"/>
</dbReference>
<accession>A0A8C2UWP0</accession>
<keyword evidence="1" id="KW-0732">Signal</keyword>
<dbReference type="PANTHER" id="PTHR14949:SF53">
    <property type="entry name" value="VON WILLEBRAND FACTOR D AND EGF DOMAIN-CONTAINING PROTEIN"/>
    <property type="match status" value="1"/>
</dbReference>
<dbReference type="PROSITE" id="PS51233">
    <property type="entry name" value="VWFD"/>
    <property type="match status" value="1"/>
</dbReference>
<evidence type="ECO:0000256" key="2">
    <source>
        <dbReference type="ARBA" id="ARBA00023157"/>
    </source>
</evidence>
<keyword evidence="5" id="KW-1185">Reference proteome</keyword>
<dbReference type="GO" id="GO:0005102">
    <property type="term" value="F:signaling receptor binding"/>
    <property type="evidence" value="ECO:0007669"/>
    <property type="project" value="TreeGrafter"/>
</dbReference>
<dbReference type="Pfam" id="PF00094">
    <property type="entry name" value="VWD"/>
    <property type="match status" value="1"/>
</dbReference>
<sequence length="899" mass="100532">QECAPGGHRVLRSPYRSVHFDSGHLQQAAAQDLICDHSLSPGWYRFVLFDRPAEMPTECVEMNHCGTQVPIWLSLRDSETLPPPGQTRHLTACATWQFLLGPGTDCCLFQIPVSVRNCGNFSVYFLQPTQGCMGYCAEAVSDTKFHKCGPEETEIGGDCIGQQLAAWPPPPPGRPEVSVELVESRIFCRCAFDASPTNASVGFLVAWSRLSSQEIKEELKQEITVQTFSLLELDGINLRLGDRIFCSVSVFFLEKPRVQSLARESREFFAGIKLRPELNTISEDGKEYLLRIESTVPIVCSELSEFEQKCKVSLELKTVNQGNKEHLGLSLALSSCRVDLHQTSPCDDGTCSYALVNYTAVPGFAPDGDRVTIIMVQPIVSEDFLWNNYVPDSIQITVKDIPTAYCYSFTDPHIITFDGRIYDNFKTGTFVLYKSSSRDFEIHVRQWNCGSLYYPASCNCGFVAREEGVLVTFDMCNGQRQESQPYLFVKSQDVPSNIKISESYLGRKVTVWFSSGAFIRSDLGEWGMSLTIRAPSLDYRNTLGLCGTFNENPANDFHDRNGIKIDQDFNDLVAFINEWRILPGQSMFDTLPVSLTLPAKPPYCSCSLDTASDYRFSNHPDGVSQSEIASGCKDLRHLRFSSLIPELDVTAEYINSEVLVGGIGKQTSGEENNLNFLLQEKLQVNLTELDLNLQYPGKAEPAASKYLDSEKQTQDEQETRWQRQKRWKRQNFNEFPPSFALRGPGQTSLEGFTYFFPEDHVADVHQDFVPSWPTPSGLTEYSTLAVCEQTLANSSVGKLCLGFLGKRVEDAIRMCVKDVLLKDDVRWAGAGLALLENECERRVLEEGKHNTGTHGKAVEDILLVLRCPSLCSGRGECMEWGCACFPGFSSYDCSDPHGK</sequence>
<dbReference type="InterPro" id="IPR001846">
    <property type="entry name" value="VWF_type-D"/>
</dbReference>
<organism evidence="4 5">
    <name type="scientific">Chinchilla lanigera</name>
    <name type="common">Long-tailed chinchilla</name>
    <name type="synonym">Chinchilla villidera</name>
    <dbReference type="NCBI Taxonomy" id="34839"/>
    <lineage>
        <taxon>Eukaryota</taxon>
        <taxon>Metazoa</taxon>
        <taxon>Chordata</taxon>
        <taxon>Craniata</taxon>
        <taxon>Vertebrata</taxon>
        <taxon>Euteleostomi</taxon>
        <taxon>Mammalia</taxon>
        <taxon>Eutheria</taxon>
        <taxon>Euarchontoglires</taxon>
        <taxon>Glires</taxon>
        <taxon>Rodentia</taxon>
        <taxon>Hystricomorpha</taxon>
        <taxon>Chinchillidae</taxon>
        <taxon>Chinchilla</taxon>
    </lineage>
</organism>
<feature type="domain" description="VWFD" evidence="3">
    <location>
        <begin position="404"/>
        <end position="587"/>
    </location>
</feature>
<dbReference type="PANTHER" id="PTHR14949">
    <property type="entry name" value="EGF-LIKE-DOMAIN, MULTIPLE 7, 8"/>
    <property type="match status" value="1"/>
</dbReference>
<evidence type="ECO:0000256" key="1">
    <source>
        <dbReference type="ARBA" id="ARBA00022729"/>
    </source>
</evidence>
<name>A0A8C2UWP0_CHILA</name>
<keyword evidence="2" id="KW-1015">Disulfide bond</keyword>
<dbReference type="Pfam" id="PF23283">
    <property type="entry name" value="D8C_UMOD"/>
    <property type="match status" value="1"/>
</dbReference>
<dbReference type="InterPro" id="IPR050969">
    <property type="entry name" value="Dev_Signal_Modulators"/>
</dbReference>
<dbReference type="InterPro" id="IPR057774">
    <property type="entry name" value="D8C_UMOD/GP2/OIT3-like"/>
</dbReference>
<evidence type="ECO:0000313" key="4">
    <source>
        <dbReference type="Ensembl" id="ENSCLAP00000005355.1"/>
    </source>
</evidence>
<dbReference type="GO" id="GO:0005576">
    <property type="term" value="C:extracellular region"/>
    <property type="evidence" value="ECO:0007669"/>
    <property type="project" value="TreeGrafter"/>
</dbReference>
<dbReference type="SMART" id="SM00216">
    <property type="entry name" value="VWD"/>
    <property type="match status" value="1"/>
</dbReference>
<evidence type="ECO:0000259" key="3">
    <source>
        <dbReference type="PROSITE" id="PS51233"/>
    </source>
</evidence>
<reference evidence="4" key="1">
    <citation type="submission" date="2025-08" db="UniProtKB">
        <authorList>
            <consortium name="Ensembl"/>
        </authorList>
    </citation>
    <scope>IDENTIFICATION</scope>
</reference>
<reference evidence="4" key="2">
    <citation type="submission" date="2025-09" db="UniProtKB">
        <authorList>
            <consortium name="Ensembl"/>
        </authorList>
    </citation>
    <scope>IDENTIFICATION</scope>
</reference>
<evidence type="ECO:0000313" key="5">
    <source>
        <dbReference type="Proteomes" id="UP000694398"/>
    </source>
</evidence>
<dbReference type="GeneTree" id="ENSGT00940000163868"/>
<dbReference type="InterPro" id="IPR057885">
    <property type="entry name" value="Ig_VWDE"/>
</dbReference>
<dbReference type="Proteomes" id="UP000694398">
    <property type="component" value="Unassembled WGS sequence"/>
</dbReference>
<dbReference type="OMA" id="CINRANA"/>
<proteinExistence type="predicted"/>